<dbReference type="PROSITE" id="PS51257">
    <property type="entry name" value="PROKAR_LIPOPROTEIN"/>
    <property type="match status" value="1"/>
</dbReference>
<protein>
    <submittedName>
        <fullName evidence="2">Uncharacterized protein</fullName>
    </submittedName>
</protein>
<feature type="chain" id="PRO_5037096570" evidence="1">
    <location>
        <begin position="21"/>
        <end position="193"/>
    </location>
</feature>
<dbReference type="RefSeq" id="WP_214364024.1">
    <property type="nucleotide sequence ID" value="NZ_JAEKFT010000053.1"/>
</dbReference>
<comment type="caution">
    <text evidence="2">The sequence shown here is derived from an EMBL/GenBank/DDBJ whole genome shotgun (WGS) entry which is preliminary data.</text>
</comment>
<feature type="signal peptide" evidence="1">
    <location>
        <begin position="1"/>
        <end position="20"/>
    </location>
</feature>
<proteinExistence type="predicted"/>
<keyword evidence="1" id="KW-0732">Signal</keyword>
<keyword evidence="3" id="KW-1185">Reference proteome</keyword>
<dbReference type="AlphaFoldDB" id="A0A944DFF5"/>
<accession>A0A944DFF5</accession>
<gene>
    <name evidence="2" type="ORF">I8J34_23230</name>
</gene>
<reference evidence="3" key="1">
    <citation type="journal article" date="2022" name="ISME J.">
        <title>Genetic and phylogenetic analysis of dissimilatory iodate-reducing bacteria identifies potential niches across the world's oceans.</title>
        <authorList>
            <person name="Reyes-Umana V."/>
            <person name="Henning Z."/>
            <person name="Lee K."/>
            <person name="Barnum T.P."/>
            <person name="Coates J.D."/>
        </authorList>
    </citation>
    <scope>NUCLEOTIDE SEQUENCE [LARGE SCALE GENOMIC DNA]</scope>
    <source>
        <strain evidence="3">IR12</strain>
    </source>
</reference>
<organism evidence="2 3">
    <name type="scientific">Denitromonas iodatirespirans</name>
    <dbReference type="NCBI Taxonomy" id="2795389"/>
    <lineage>
        <taxon>Bacteria</taxon>
        <taxon>Pseudomonadati</taxon>
        <taxon>Pseudomonadota</taxon>
        <taxon>Betaproteobacteria</taxon>
        <taxon>Rhodocyclales</taxon>
        <taxon>Zoogloeaceae</taxon>
        <taxon>Denitromonas</taxon>
    </lineage>
</organism>
<dbReference type="EMBL" id="JAEKFT010000053">
    <property type="protein sequence ID" value="MBT0964101.1"/>
    <property type="molecule type" value="Genomic_DNA"/>
</dbReference>
<evidence type="ECO:0000313" key="2">
    <source>
        <dbReference type="EMBL" id="MBT0964101.1"/>
    </source>
</evidence>
<evidence type="ECO:0000256" key="1">
    <source>
        <dbReference type="SAM" id="SignalP"/>
    </source>
</evidence>
<name>A0A944DFF5_DENI1</name>
<sequence>MKTCTATALIFAYAFLVASCAPVFYSKENYPFYDKDFLLDKRALLRTDGFYVPEAGLDSGGEKLTQAGKYEVYKFYKTGQASFVLMDSLQGNDKYFDAMQRQIDKYGNGKREYTLFQGYYRVRNDQIVIQQVNVTTGNFIYLYGFVENNRLSIIKRTIDGDGKFLEDSFSNPYRMTYIFSPYARAEEGLTPNW</sequence>
<evidence type="ECO:0000313" key="3">
    <source>
        <dbReference type="Proteomes" id="UP000694660"/>
    </source>
</evidence>
<dbReference type="Proteomes" id="UP000694660">
    <property type="component" value="Unassembled WGS sequence"/>
</dbReference>